<keyword evidence="5 6" id="KW-0539">Nucleus</keyword>
<dbReference type="Gene3D" id="1.10.10.10">
    <property type="entry name" value="Winged helix-like DNA-binding domain superfamily/Winged helix DNA-binding domain"/>
    <property type="match status" value="1"/>
</dbReference>
<feature type="region of interest" description="Disordered" evidence="7">
    <location>
        <begin position="302"/>
        <end position="322"/>
    </location>
</feature>
<gene>
    <name evidence="9" type="primary">HCM1</name>
    <name evidence="9" type="ORF">FIM1_2200</name>
</gene>
<dbReference type="Pfam" id="PF00250">
    <property type="entry name" value="Forkhead"/>
    <property type="match status" value="1"/>
</dbReference>
<keyword evidence="4" id="KW-0804">Transcription</keyword>
<evidence type="ECO:0000256" key="1">
    <source>
        <dbReference type="ARBA" id="ARBA00004123"/>
    </source>
</evidence>
<dbReference type="Proteomes" id="UP000422736">
    <property type="component" value="Chromosome 3"/>
</dbReference>
<proteinExistence type="predicted"/>
<dbReference type="InterPro" id="IPR030456">
    <property type="entry name" value="TF_fork_head_CS_2"/>
</dbReference>
<dbReference type="PROSITE" id="PS50039">
    <property type="entry name" value="FORK_HEAD_3"/>
    <property type="match status" value="1"/>
</dbReference>
<evidence type="ECO:0000256" key="3">
    <source>
        <dbReference type="ARBA" id="ARBA00023125"/>
    </source>
</evidence>
<evidence type="ECO:0000256" key="6">
    <source>
        <dbReference type="PROSITE-ProRule" id="PRU00089"/>
    </source>
</evidence>
<dbReference type="PRINTS" id="PR00053">
    <property type="entry name" value="FORKHEAD"/>
</dbReference>
<comment type="subcellular location">
    <subcellularLocation>
        <location evidence="1 6">Nucleus</location>
    </subcellularLocation>
</comment>
<evidence type="ECO:0000259" key="8">
    <source>
        <dbReference type="PROSITE" id="PS50039"/>
    </source>
</evidence>
<evidence type="ECO:0000256" key="2">
    <source>
        <dbReference type="ARBA" id="ARBA00023015"/>
    </source>
</evidence>
<feature type="compositionally biased region" description="Low complexity" evidence="7">
    <location>
        <begin position="247"/>
        <end position="263"/>
    </location>
</feature>
<dbReference type="PROSITE" id="PS00658">
    <property type="entry name" value="FORK_HEAD_2"/>
    <property type="match status" value="1"/>
</dbReference>
<dbReference type="InterPro" id="IPR036390">
    <property type="entry name" value="WH_DNA-bd_sf"/>
</dbReference>
<dbReference type="PANTHER" id="PTHR45881">
    <property type="entry name" value="CHECKPOINT SUPPRESSOR 1-LIKE, ISOFORM A-RELATED"/>
    <property type="match status" value="1"/>
</dbReference>
<evidence type="ECO:0000256" key="5">
    <source>
        <dbReference type="ARBA" id="ARBA00023242"/>
    </source>
</evidence>
<dbReference type="SUPFAM" id="SSF46785">
    <property type="entry name" value="Winged helix' DNA-binding domain"/>
    <property type="match status" value="1"/>
</dbReference>
<feature type="region of interest" description="Disordered" evidence="7">
    <location>
        <begin position="244"/>
        <end position="280"/>
    </location>
</feature>
<feature type="domain" description="Fork-head" evidence="8">
    <location>
        <begin position="130"/>
        <end position="230"/>
    </location>
</feature>
<dbReference type="SMART" id="SM00339">
    <property type="entry name" value="FH"/>
    <property type="match status" value="1"/>
</dbReference>
<evidence type="ECO:0000313" key="10">
    <source>
        <dbReference type="Proteomes" id="UP000422736"/>
    </source>
</evidence>
<evidence type="ECO:0000256" key="4">
    <source>
        <dbReference type="ARBA" id="ARBA00023163"/>
    </source>
</evidence>
<feature type="region of interest" description="Disordered" evidence="7">
    <location>
        <begin position="1"/>
        <end position="104"/>
    </location>
</feature>
<reference evidence="9 10" key="1">
    <citation type="submission" date="2016-03" db="EMBL/GenBank/DDBJ databases">
        <title>How can Kluyveromyces marxianus grow so fast - potential evolutionary course in Saccharomyces Complex revealed by comparative genomics.</title>
        <authorList>
            <person name="Mo W."/>
            <person name="Lu W."/>
            <person name="Yang X."/>
            <person name="Qi J."/>
            <person name="Lv H."/>
        </authorList>
    </citation>
    <scope>NUCLEOTIDE SEQUENCE [LARGE SCALE GENOMIC DNA]</scope>
    <source>
        <strain evidence="9 10">FIM1</strain>
    </source>
</reference>
<feature type="compositionally biased region" description="Basic and acidic residues" evidence="7">
    <location>
        <begin position="1"/>
        <end position="11"/>
    </location>
</feature>
<evidence type="ECO:0000313" key="9">
    <source>
        <dbReference type="EMBL" id="QGN15509.1"/>
    </source>
</evidence>
<feature type="compositionally biased region" description="Polar residues" evidence="7">
    <location>
        <begin position="304"/>
        <end position="318"/>
    </location>
</feature>
<protein>
    <submittedName>
        <fullName evidence="9">Forkhead transcription factor HCM1</fullName>
    </submittedName>
</protein>
<dbReference type="InterPro" id="IPR036388">
    <property type="entry name" value="WH-like_DNA-bd_sf"/>
</dbReference>
<organism evidence="9 10">
    <name type="scientific">Kluyveromyces marxianus</name>
    <name type="common">Yeast</name>
    <name type="synonym">Candida kefyr</name>
    <dbReference type="NCBI Taxonomy" id="4911"/>
    <lineage>
        <taxon>Eukaryota</taxon>
        <taxon>Fungi</taxon>
        <taxon>Dikarya</taxon>
        <taxon>Ascomycota</taxon>
        <taxon>Saccharomycotina</taxon>
        <taxon>Saccharomycetes</taxon>
        <taxon>Saccharomycetales</taxon>
        <taxon>Saccharomycetaceae</taxon>
        <taxon>Kluyveromyces</taxon>
    </lineage>
</organism>
<keyword evidence="10" id="KW-1185">Reference proteome</keyword>
<dbReference type="InterPro" id="IPR001766">
    <property type="entry name" value="Fork_head_dom"/>
</dbReference>
<dbReference type="EMBL" id="CP015056">
    <property type="protein sequence ID" value="QGN15509.1"/>
    <property type="molecule type" value="Genomic_DNA"/>
</dbReference>
<keyword evidence="3 6" id="KW-0238">DNA-binding</keyword>
<feature type="DNA-binding region" description="Fork-head" evidence="6">
    <location>
        <begin position="130"/>
        <end position="230"/>
    </location>
</feature>
<sequence>MSRTENERQPLKEVGVNRKRLHSQMSSGSVEESRKTTSKSAEAYEIDQGALTPPHSFVHRSSISESRTPNDKAIKTNPLSPELSSPIKPQRAKKMKSDQGRSSGMNTVEEFLEHLSDESRVAALQDPNRKPPYSYAMMIVLSILQSDTGKLTLSQIYYWISSHFPYYKPKDAGWQNSIRHNLSLNEAFVKGGKSLDGKGHFWEIKPGYESRFLKNEENFSIEDFKMKLRRFKNISLEDSDDSLAVCSSTKSSSSNSSSNSTSSKSKRKGKGSSTSVENDKSNNFGDCCDTSVDQISDCEDDRNSLINIPSSPRQSHFSNSEKDGHYTRQYQTIDKDYPYYEEESIMKRQGSAHLGTSLKFHTRAANMYNHEYDDLMAATMSSPKFKKYTCSFNTSFEPASPMTKLQLPMSQIAQSNIKTPVRDFSSTPLKFNILATPKDCNRELINPLTSTKAWQSPSRLFEDYYASPVFFKNVVAHSIDDRMKQYETEKICIESPRKLSLKGQQSYGVSNPAELIDHSKYSSNALFGVDVCSVWKRVIAHCNNDELVEENESKDTLAPPFDGMS</sequence>
<accession>A0ABX6EXA6</accession>
<name>A0ABX6EXA6_KLUMA</name>
<keyword evidence="2" id="KW-0805">Transcription regulation</keyword>
<evidence type="ECO:0000256" key="7">
    <source>
        <dbReference type="SAM" id="MobiDB-lite"/>
    </source>
</evidence>